<dbReference type="SUPFAM" id="SSF56112">
    <property type="entry name" value="Protein kinase-like (PK-like)"/>
    <property type="match status" value="1"/>
</dbReference>
<dbReference type="GO" id="GO:0004672">
    <property type="term" value="F:protein kinase activity"/>
    <property type="evidence" value="ECO:0007669"/>
    <property type="project" value="InterPro"/>
</dbReference>
<dbReference type="STRING" id="1641165.XM38_16225"/>
<keyword evidence="6" id="KW-1185">Reference proteome</keyword>
<evidence type="ECO:0000256" key="2">
    <source>
        <dbReference type="SAM" id="MobiDB-lite"/>
    </source>
</evidence>
<dbReference type="Gene3D" id="1.10.510.10">
    <property type="entry name" value="Transferase(Phosphotransferase) domain 1"/>
    <property type="match status" value="1"/>
</dbReference>
<dbReference type="InterPro" id="IPR050154">
    <property type="entry name" value="UbiB_kinase"/>
</dbReference>
<dbReference type="AlphaFoldDB" id="A0A1Z3HQL5"/>
<comment type="similarity">
    <text evidence="1">Belongs to the protein kinase superfamily. ADCK protein kinase family.</text>
</comment>
<keyword evidence="3" id="KW-1133">Transmembrane helix</keyword>
<dbReference type="InterPro" id="IPR011009">
    <property type="entry name" value="Kinase-like_dom_sf"/>
</dbReference>
<dbReference type="PANTHER" id="PTHR10566:SF128">
    <property type="entry name" value="UBIB DOMAIN CONTAINING KINASE"/>
    <property type="match status" value="1"/>
</dbReference>
<organism evidence="5 6">
    <name type="scientific">Halomicronema hongdechloris C2206</name>
    <dbReference type="NCBI Taxonomy" id="1641165"/>
    <lineage>
        <taxon>Bacteria</taxon>
        <taxon>Bacillati</taxon>
        <taxon>Cyanobacteriota</taxon>
        <taxon>Cyanophyceae</taxon>
        <taxon>Nodosilineales</taxon>
        <taxon>Nodosilineaceae</taxon>
        <taxon>Halomicronema</taxon>
    </lineage>
</organism>
<feature type="region of interest" description="Disordered" evidence="2">
    <location>
        <begin position="1"/>
        <end position="64"/>
    </location>
</feature>
<keyword evidence="3" id="KW-0472">Membrane</keyword>
<gene>
    <name evidence="5" type="ORF">XM38_035720</name>
</gene>
<dbReference type="PROSITE" id="PS50011">
    <property type="entry name" value="PROTEIN_KINASE_DOM"/>
    <property type="match status" value="1"/>
</dbReference>
<dbReference type="KEGG" id="hhg:XM38_035720"/>
<accession>A0A1Z3HQL5</accession>
<dbReference type="PANTHER" id="PTHR10566">
    <property type="entry name" value="CHAPERONE-ACTIVITY OF BC1 COMPLEX CABC1 -RELATED"/>
    <property type="match status" value="1"/>
</dbReference>
<evidence type="ECO:0000313" key="6">
    <source>
        <dbReference type="Proteomes" id="UP000191901"/>
    </source>
</evidence>
<proteinExistence type="inferred from homology"/>
<keyword evidence="5" id="KW-0808">Transferase</keyword>
<keyword evidence="3" id="KW-0812">Transmembrane</keyword>
<keyword evidence="5" id="KW-0418">Kinase</keyword>
<feature type="transmembrane region" description="Helical" evidence="3">
    <location>
        <begin position="84"/>
        <end position="104"/>
    </location>
</feature>
<feature type="compositionally biased region" description="Low complexity" evidence="2">
    <location>
        <begin position="7"/>
        <end position="19"/>
    </location>
</feature>
<feature type="domain" description="Protein kinase" evidence="4">
    <location>
        <begin position="188"/>
        <end position="518"/>
    </location>
</feature>
<dbReference type="InterPro" id="IPR004147">
    <property type="entry name" value="ABC1_dom"/>
</dbReference>
<dbReference type="Pfam" id="PF03109">
    <property type="entry name" value="ABC1"/>
    <property type="match status" value="1"/>
</dbReference>
<evidence type="ECO:0000313" key="5">
    <source>
        <dbReference type="EMBL" id="ASC72614.1"/>
    </source>
</evidence>
<dbReference type="CDD" id="cd05121">
    <property type="entry name" value="ABC1_ADCK3-like"/>
    <property type="match status" value="1"/>
</dbReference>
<sequence length="629" mass="72190">MMSASPGSSRQQTRQQTGTDSPAASTTLLRSPTPAGRYSFESRTRQLTPGVEGKSPVSNPRPTQMRRYDPEIFARYYSRRPWELIWRAIQVLWFLGTFALLLWLDRRFGREEQTKFRRAAQLRQLLTRLGPTFIKVGQALSTRPDLVRRDFLEELTKLQDQLPPFANAVAHAILEKELEHSPGEIYSYFSEQPIAAASLGQVYRARLYSGEEVAVKVQRPHLLPVICRDLVLMRWAAGWLPKLLPLNLGHDLIMIVDEFGGKLFEEIDYLHEGRNAEKFAANFHDDERVKVPAIYWRFSSSRVLTLEWINGFKLTDLDRLRQANLDADQLIEIGVTAGLQQLLEYGFFHADPHPGNLFAMPDGRMAYIDFGMMDQLRQETKETLVDSVVHLINQDYHHLAEDFVKLGFLTPDIDIHPIIPALEAVLGEALGSQVREFNFKTITDRFSELMYEYPFRVPASFALIIRSLVTQEGLALSLNPEFKIVDVAYPYVARRLLTGETPSLRRRLLEVLFKDGRFQWQRLENMILIARNDSNFDILPTAGLGLRYLMSEEGQYLRRQLLLALVEDDRLHTEEVQNLWRLIKDDLTPERLWDAAWDALADFSKEQAAALVPAQVASLAGAFQVPRPR</sequence>
<evidence type="ECO:0000256" key="3">
    <source>
        <dbReference type="SAM" id="Phobius"/>
    </source>
</evidence>
<protein>
    <submittedName>
        <fullName evidence="5">Unusual protein kinase</fullName>
    </submittedName>
</protein>
<evidence type="ECO:0000256" key="1">
    <source>
        <dbReference type="ARBA" id="ARBA00009670"/>
    </source>
</evidence>
<reference evidence="5 6" key="1">
    <citation type="journal article" date="2016" name="Biochim. Biophys. Acta">
        <title>Characterization of red-shifted phycobilisomes isolated from the chlorophyll f-containing cyanobacterium Halomicronema hongdechloris.</title>
        <authorList>
            <person name="Li Y."/>
            <person name="Lin Y."/>
            <person name="Garvey C.J."/>
            <person name="Birch D."/>
            <person name="Corkery R.W."/>
            <person name="Loughlin P.C."/>
            <person name="Scheer H."/>
            <person name="Willows R.D."/>
            <person name="Chen M."/>
        </authorList>
    </citation>
    <scope>NUCLEOTIDE SEQUENCE [LARGE SCALE GENOMIC DNA]</scope>
    <source>
        <strain evidence="5 6">C2206</strain>
    </source>
</reference>
<name>A0A1Z3HQL5_9CYAN</name>
<dbReference type="EMBL" id="CP021983">
    <property type="protein sequence ID" value="ASC72614.1"/>
    <property type="molecule type" value="Genomic_DNA"/>
</dbReference>
<dbReference type="Proteomes" id="UP000191901">
    <property type="component" value="Chromosome"/>
</dbReference>
<feature type="compositionally biased region" description="Polar residues" evidence="2">
    <location>
        <begin position="20"/>
        <end position="30"/>
    </location>
</feature>
<evidence type="ECO:0000259" key="4">
    <source>
        <dbReference type="PROSITE" id="PS50011"/>
    </source>
</evidence>
<dbReference type="GO" id="GO:0005524">
    <property type="term" value="F:ATP binding"/>
    <property type="evidence" value="ECO:0007669"/>
    <property type="project" value="InterPro"/>
</dbReference>
<dbReference type="InterPro" id="IPR000719">
    <property type="entry name" value="Prot_kinase_dom"/>
</dbReference>